<dbReference type="InterPro" id="IPR017853">
    <property type="entry name" value="GH"/>
</dbReference>
<reference evidence="2" key="2">
    <citation type="submission" date="2023-01" db="EMBL/GenBank/DDBJ databases">
        <authorList>
            <person name="Petersen C."/>
        </authorList>
    </citation>
    <scope>NUCLEOTIDE SEQUENCE</scope>
    <source>
        <strain evidence="2">IBT 15450</strain>
    </source>
</reference>
<proteinExistence type="predicted"/>
<feature type="signal peptide" evidence="1">
    <location>
        <begin position="1"/>
        <end position="24"/>
    </location>
</feature>
<dbReference type="SUPFAM" id="SSF51445">
    <property type="entry name" value="(Trans)glycosidases"/>
    <property type="match status" value="1"/>
</dbReference>
<dbReference type="EMBL" id="JAQJZL010000004">
    <property type="protein sequence ID" value="KAJ6043010.1"/>
    <property type="molecule type" value="Genomic_DNA"/>
</dbReference>
<dbReference type="AlphaFoldDB" id="A0AAD6IBN6"/>
<gene>
    <name evidence="2" type="ORF">N7460_004365</name>
</gene>
<keyword evidence="1" id="KW-0732">Signal</keyword>
<name>A0AAD6IBN6_PENCN</name>
<accession>A0AAD6IBN6</accession>
<dbReference type="Gene3D" id="3.20.20.80">
    <property type="entry name" value="Glycosidases"/>
    <property type="match status" value="1"/>
</dbReference>
<protein>
    <submittedName>
        <fullName evidence="2">Uncharacterized protein</fullName>
    </submittedName>
</protein>
<keyword evidence="3" id="KW-1185">Reference proteome</keyword>
<reference evidence="2" key="1">
    <citation type="journal article" date="2023" name="IMA Fungus">
        <title>Comparative genomic study of the Penicillium genus elucidates a diverse pangenome and 15 lateral gene transfer events.</title>
        <authorList>
            <person name="Petersen C."/>
            <person name="Sorensen T."/>
            <person name="Nielsen M.R."/>
            <person name="Sondergaard T.E."/>
            <person name="Sorensen J.L."/>
            <person name="Fitzpatrick D.A."/>
            <person name="Frisvad J.C."/>
            <person name="Nielsen K.L."/>
        </authorList>
    </citation>
    <scope>NUCLEOTIDE SEQUENCE</scope>
    <source>
        <strain evidence="2">IBT 15450</strain>
    </source>
</reference>
<organism evidence="2 3">
    <name type="scientific">Penicillium canescens</name>
    <dbReference type="NCBI Taxonomy" id="5083"/>
    <lineage>
        <taxon>Eukaryota</taxon>
        <taxon>Fungi</taxon>
        <taxon>Dikarya</taxon>
        <taxon>Ascomycota</taxon>
        <taxon>Pezizomycotina</taxon>
        <taxon>Eurotiomycetes</taxon>
        <taxon>Eurotiomycetidae</taxon>
        <taxon>Eurotiales</taxon>
        <taxon>Aspergillaceae</taxon>
        <taxon>Penicillium</taxon>
    </lineage>
</organism>
<evidence type="ECO:0000256" key="1">
    <source>
        <dbReference type="SAM" id="SignalP"/>
    </source>
</evidence>
<evidence type="ECO:0000313" key="3">
    <source>
        <dbReference type="Proteomes" id="UP001219568"/>
    </source>
</evidence>
<dbReference type="Proteomes" id="UP001219568">
    <property type="component" value="Unassembled WGS sequence"/>
</dbReference>
<sequence>MRHNSTLIGTLAIFAHLLVPPVNGIRIQVDASQETGVFKNTQNTNWPIIGYPGPTDKLLANHWDESRTNQIFIYPTPRYLFTGYDQTGIASDPTLIQNYNFTELDEQMRYVVSTGRKASIQFEDHLGPEYATPEMFEEVGYTIADRYGNGANGSGFNDALELIDFFPERDLTNATLTELEVQRFFALVQGFAIGVHRANTSAGVGAFSSNRFWISPSVSQNPYNEPFFEFVAKNKVPIKAITYHWLSPLTQAPGDLIDSTRRVRNELDKVGLQNIPIWITEYNRNPAGFLPKNETIKAEYDDLSLCNAYIQSAQIYAQEAPLEQIFVWPGVSHGFVGMGDAYFEGYYGLNSNGTDRVNQIGTGWELSGKFIRDTPNRLEATKFSSDGLAWLAGISNDKNTVQVLTSNYQVPDDVLAGVTEVYDESSNSSAPGFCASVTPEGLWCSEYFCYDIPSLPGLCLSTPQPHLNTNHAKVYDIIIENLPWTPENQYLVTIERTSPHAIRETVEHTIAKVG</sequence>
<feature type="chain" id="PRO_5042021796" evidence="1">
    <location>
        <begin position="25"/>
        <end position="514"/>
    </location>
</feature>
<comment type="caution">
    <text evidence="2">The sequence shown here is derived from an EMBL/GenBank/DDBJ whole genome shotgun (WGS) entry which is preliminary data.</text>
</comment>
<evidence type="ECO:0000313" key="2">
    <source>
        <dbReference type="EMBL" id="KAJ6043010.1"/>
    </source>
</evidence>